<dbReference type="AlphaFoldDB" id="A0AA40A1W0"/>
<reference evidence="1" key="1">
    <citation type="submission" date="2023-06" db="EMBL/GenBank/DDBJ databases">
        <title>Genome-scale phylogeny and comparative genomics of the fungal order Sordariales.</title>
        <authorList>
            <consortium name="Lawrence Berkeley National Laboratory"/>
            <person name="Hensen N."/>
            <person name="Bonometti L."/>
            <person name="Westerberg I."/>
            <person name="Brannstrom I.O."/>
            <person name="Guillou S."/>
            <person name="Cros-Aarteil S."/>
            <person name="Calhoun S."/>
            <person name="Haridas S."/>
            <person name="Kuo A."/>
            <person name="Mondo S."/>
            <person name="Pangilinan J."/>
            <person name="Riley R."/>
            <person name="Labutti K."/>
            <person name="Andreopoulos B."/>
            <person name="Lipzen A."/>
            <person name="Chen C."/>
            <person name="Yanf M."/>
            <person name="Daum C."/>
            <person name="Ng V."/>
            <person name="Clum A."/>
            <person name="Steindorff A."/>
            <person name="Ohm R."/>
            <person name="Martin F."/>
            <person name="Silar P."/>
            <person name="Natvig D."/>
            <person name="Lalanne C."/>
            <person name="Gautier V."/>
            <person name="Ament-Velasquez S.L."/>
            <person name="Kruys A."/>
            <person name="Hutchinson M.I."/>
            <person name="Powell A.J."/>
            <person name="Barry K."/>
            <person name="Miller A.N."/>
            <person name="Grigoriev I.V."/>
            <person name="Debuchy R."/>
            <person name="Gladieux P."/>
            <person name="Thoren M.H."/>
            <person name="Johannesson H."/>
        </authorList>
    </citation>
    <scope>NUCLEOTIDE SEQUENCE</scope>
    <source>
        <strain evidence="1">SMH4607-1</strain>
    </source>
</reference>
<keyword evidence="2" id="KW-1185">Reference proteome</keyword>
<dbReference type="EMBL" id="JAUKUA010000006">
    <property type="protein sequence ID" value="KAK0707777.1"/>
    <property type="molecule type" value="Genomic_DNA"/>
</dbReference>
<gene>
    <name evidence="1" type="ORF">B0H67DRAFT_556402</name>
</gene>
<evidence type="ECO:0000313" key="2">
    <source>
        <dbReference type="Proteomes" id="UP001172102"/>
    </source>
</evidence>
<name>A0AA40A1W0_9PEZI</name>
<dbReference type="Proteomes" id="UP001172102">
    <property type="component" value="Unassembled WGS sequence"/>
</dbReference>
<protein>
    <submittedName>
        <fullName evidence="1">Uncharacterized protein</fullName>
    </submittedName>
</protein>
<organism evidence="1 2">
    <name type="scientific">Lasiosphaeris hirsuta</name>
    <dbReference type="NCBI Taxonomy" id="260670"/>
    <lineage>
        <taxon>Eukaryota</taxon>
        <taxon>Fungi</taxon>
        <taxon>Dikarya</taxon>
        <taxon>Ascomycota</taxon>
        <taxon>Pezizomycotina</taxon>
        <taxon>Sordariomycetes</taxon>
        <taxon>Sordariomycetidae</taxon>
        <taxon>Sordariales</taxon>
        <taxon>Lasiosphaeriaceae</taxon>
        <taxon>Lasiosphaeris</taxon>
    </lineage>
</organism>
<sequence>MLLTGHYIRQLKQLINQIANCAVRLHYTPEMGKMAMFTMSKSLSISLKYQVCQGAMFIHDKASSPKLHKDGKLCLHLPSKDAKDKADVKDKTDVKDKAILILKFSDILNIVCKHCKKGVLLTGHPENNNKTLQASVFPLDIFKVGTTACITQLLGQHAADQRARGGMESET</sequence>
<proteinExistence type="predicted"/>
<comment type="caution">
    <text evidence="1">The sequence shown here is derived from an EMBL/GenBank/DDBJ whole genome shotgun (WGS) entry which is preliminary data.</text>
</comment>
<evidence type="ECO:0000313" key="1">
    <source>
        <dbReference type="EMBL" id="KAK0707777.1"/>
    </source>
</evidence>
<accession>A0AA40A1W0</accession>